<dbReference type="AlphaFoldDB" id="A0A975BHB5"/>
<protein>
    <submittedName>
        <fullName evidence="1">Uncharacterized protein</fullName>
    </submittedName>
</protein>
<dbReference type="EMBL" id="CP061800">
    <property type="protein sequence ID" value="QTA85412.1"/>
    <property type="molecule type" value="Genomic_DNA"/>
</dbReference>
<name>A0A975BHB5_9BACT</name>
<keyword evidence="2" id="KW-1185">Reference proteome</keyword>
<dbReference type="KEGG" id="dmm:dnm_014210"/>
<organism evidence="1 2">
    <name type="scientific">Desulfonema magnum</name>
    <dbReference type="NCBI Taxonomy" id="45655"/>
    <lineage>
        <taxon>Bacteria</taxon>
        <taxon>Pseudomonadati</taxon>
        <taxon>Thermodesulfobacteriota</taxon>
        <taxon>Desulfobacteria</taxon>
        <taxon>Desulfobacterales</taxon>
        <taxon>Desulfococcaceae</taxon>
        <taxon>Desulfonema</taxon>
    </lineage>
</organism>
<reference evidence="1" key="1">
    <citation type="journal article" date="2021" name="Microb. Physiol.">
        <title>Proteogenomic Insights into the Physiology of Marine, Sulfate-Reducing, Filamentous Desulfonema limicola and Desulfonema magnum.</title>
        <authorList>
            <person name="Schnaars V."/>
            <person name="Wohlbrand L."/>
            <person name="Scheve S."/>
            <person name="Hinrichs C."/>
            <person name="Reinhardt R."/>
            <person name="Rabus R."/>
        </authorList>
    </citation>
    <scope>NUCLEOTIDE SEQUENCE</scope>
    <source>
        <strain evidence="1">4be13</strain>
    </source>
</reference>
<proteinExistence type="predicted"/>
<dbReference type="Proteomes" id="UP000663722">
    <property type="component" value="Chromosome"/>
</dbReference>
<sequence length="40" mass="4739">MNYFYNLDNQIFFLSFLRKQESTVPGTAASAKYRFLLSQE</sequence>
<evidence type="ECO:0000313" key="1">
    <source>
        <dbReference type="EMBL" id="QTA85412.1"/>
    </source>
</evidence>
<evidence type="ECO:0000313" key="2">
    <source>
        <dbReference type="Proteomes" id="UP000663722"/>
    </source>
</evidence>
<accession>A0A975BHB5</accession>
<gene>
    <name evidence="1" type="ORF">dnm_014210</name>
</gene>